<keyword evidence="2" id="KW-1185">Reference proteome</keyword>
<gene>
    <name evidence="1" type="ORF">KQX54_017027</name>
</gene>
<name>A0AAV7I8N9_COTGL</name>
<dbReference type="AlphaFoldDB" id="A0AAV7I8N9"/>
<accession>A0AAV7I8N9</accession>
<organism evidence="1 2">
    <name type="scientific">Cotesia glomerata</name>
    <name type="common">Lepidopteran parasitic wasp</name>
    <name type="synonym">Apanteles glomeratus</name>
    <dbReference type="NCBI Taxonomy" id="32391"/>
    <lineage>
        <taxon>Eukaryota</taxon>
        <taxon>Metazoa</taxon>
        <taxon>Ecdysozoa</taxon>
        <taxon>Arthropoda</taxon>
        <taxon>Hexapoda</taxon>
        <taxon>Insecta</taxon>
        <taxon>Pterygota</taxon>
        <taxon>Neoptera</taxon>
        <taxon>Endopterygota</taxon>
        <taxon>Hymenoptera</taxon>
        <taxon>Apocrita</taxon>
        <taxon>Ichneumonoidea</taxon>
        <taxon>Braconidae</taxon>
        <taxon>Microgastrinae</taxon>
        <taxon>Cotesia</taxon>
    </lineage>
</organism>
<reference evidence="1 2" key="1">
    <citation type="journal article" date="2021" name="J. Hered.">
        <title>A chromosome-level genome assembly of the parasitoid wasp, Cotesia glomerata (Hymenoptera: Braconidae).</title>
        <authorList>
            <person name="Pinto B.J."/>
            <person name="Weis J.J."/>
            <person name="Gamble T."/>
            <person name="Ode P.J."/>
            <person name="Paul R."/>
            <person name="Zaspel J.M."/>
        </authorList>
    </citation>
    <scope>NUCLEOTIDE SEQUENCE [LARGE SCALE GENOMIC DNA]</scope>
    <source>
        <strain evidence="1">CgM1</strain>
    </source>
</reference>
<evidence type="ECO:0000313" key="1">
    <source>
        <dbReference type="EMBL" id="KAH0547088.1"/>
    </source>
</evidence>
<proteinExistence type="predicted"/>
<protein>
    <submittedName>
        <fullName evidence="1">Uncharacterized protein</fullName>
    </submittedName>
</protein>
<dbReference type="Proteomes" id="UP000826195">
    <property type="component" value="Unassembled WGS sequence"/>
</dbReference>
<comment type="caution">
    <text evidence="1">The sequence shown here is derived from an EMBL/GenBank/DDBJ whole genome shotgun (WGS) entry which is preliminary data.</text>
</comment>
<sequence>MVQEIRLIPSSKSSRLYKSQGVSPFAYPLPRNSPLVTSLPKPSPYVVPAFPHLNFKSRFHTLVHKSHDFRHCCHCSRRG</sequence>
<dbReference type="EMBL" id="JAHXZJ010002237">
    <property type="protein sequence ID" value="KAH0547088.1"/>
    <property type="molecule type" value="Genomic_DNA"/>
</dbReference>
<evidence type="ECO:0000313" key="2">
    <source>
        <dbReference type="Proteomes" id="UP000826195"/>
    </source>
</evidence>